<name>A0A2A2J5Z7_9BILA</name>
<evidence type="ECO:0000256" key="6">
    <source>
        <dbReference type="ARBA" id="ARBA00023274"/>
    </source>
</evidence>
<dbReference type="PANTHER" id="PTHR46909:SF1">
    <property type="entry name" value="LARGE RIBOSOMAL SUBUNIT PROTEIN BL36M"/>
    <property type="match status" value="1"/>
</dbReference>
<sequence>MSVLTRLAGQVMRGLLVPKPVVVQEAAGFKVRKFLKLRCQYCYFVRVNGRMHVECTAQGRHKQREPFNVKLLW</sequence>
<keyword evidence="9" id="KW-1185">Reference proteome</keyword>
<comment type="subcellular location">
    <subcellularLocation>
        <location evidence="1">Mitochondrion</location>
    </subcellularLocation>
</comment>
<evidence type="ECO:0000256" key="4">
    <source>
        <dbReference type="ARBA" id="ARBA00022980"/>
    </source>
</evidence>
<evidence type="ECO:0000313" key="9">
    <source>
        <dbReference type="Proteomes" id="UP000218231"/>
    </source>
</evidence>
<dbReference type="GO" id="GO:0005762">
    <property type="term" value="C:mitochondrial large ribosomal subunit"/>
    <property type="evidence" value="ECO:0007669"/>
    <property type="project" value="TreeGrafter"/>
</dbReference>
<reference evidence="8 9" key="1">
    <citation type="journal article" date="2017" name="Curr. Biol.">
        <title>Genome architecture and evolution of a unichromosomal asexual nematode.</title>
        <authorList>
            <person name="Fradin H."/>
            <person name="Zegar C."/>
            <person name="Gutwein M."/>
            <person name="Lucas J."/>
            <person name="Kovtun M."/>
            <person name="Corcoran D."/>
            <person name="Baugh L.R."/>
            <person name="Kiontke K."/>
            <person name="Gunsalus K."/>
            <person name="Fitch D.H."/>
            <person name="Piano F."/>
        </authorList>
    </citation>
    <scope>NUCLEOTIDE SEQUENCE [LARGE SCALE GENOMIC DNA]</scope>
    <source>
        <strain evidence="8">PF1309</strain>
    </source>
</reference>
<keyword evidence="6 7" id="KW-0687">Ribonucleoprotein</keyword>
<dbReference type="GO" id="GO:0003735">
    <property type="term" value="F:structural constituent of ribosome"/>
    <property type="evidence" value="ECO:0007669"/>
    <property type="project" value="InterPro"/>
</dbReference>
<dbReference type="OrthoDB" id="10265903at2759"/>
<protein>
    <recommendedName>
        <fullName evidence="7">Ribosomal protein</fullName>
    </recommendedName>
</protein>
<dbReference type="NCBIfam" id="TIGR01022">
    <property type="entry name" value="rpmJ_bact"/>
    <property type="match status" value="1"/>
</dbReference>
<keyword evidence="4 7" id="KW-0689">Ribosomal protein</keyword>
<dbReference type="Pfam" id="PF00444">
    <property type="entry name" value="Ribosomal_L36"/>
    <property type="match status" value="1"/>
</dbReference>
<comment type="caution">
    <text evidence="8">The sequence shown here is derived from an EMBL/GenBank/DDBJ whole genome shotgun (WGS) entry which is preliminary data.</text>
</comment>
<dbReference type="STRING" id="2018661.A0A2A2J5Z7"/>
<evidence type="ECO:0000256" key="1">
    <source>
        <dbReference type="ARBA" id="ARBA00004173"/>
    </source>
</evidence>
<keyword evidence="5" id="KW-0496">Mitochondrion</keyword>
<dbReference type="AlphaFoldDB" id="A0A2A2J5Z7"/>
<organism evidence="8 9">
    <name type="scientific">Diploscapter pachys</name>
    <dbReference type="NCBI Taxonomy" id="2018661"/>
    <lineage>
        <taxon>Eukaryota</taxon>
        <taxon>Metazoa</taxon>
        <taxon>Ecdysozoa</taxon>
        <taxon>Nematoda</taxon>
        <taxon>Chromadorea</taxon>
        <taxon>Rhabditida</taxon>
        <taxon>Rhabditina</taxon>
        <taxon>Rhabditomorpha</taxon>
        <taxon>Rhabditoidea</taxon>
        <taxon>Rhabditidae</taxon>
        <taxon>Diploscapter</taxon>
    </lineage>
</organism>
<accession>A0A2A2J5Z7</accession>
<evidence type="ECO:0000256" key="7">
    <source>
        <dbReference type="RuleBase" id="RU000570"/>
    </source>
</evidence>
<evidence type="ECO:0000256" key="3">
    <source>
        <dbReference type="ARBA" id="ARBA00022946"/>
    </source>
</evidence>
<dbReference type="EMBL" id="LIAE01010657">
    <property type="protein sequence ID" value="PAV57029.1"/>
    <property type="molecule type" value="Genomic_DNA"/>
</dbReference>
<dbReference type="InterPro" id="IPR000473">
    <property type="entry name" value="Ribosomal_bL36"/>
</dbReference>
<evidence type="ECO:0000313" key="8">
    <source>
        <dbReference type="EMBL" id="PAV57029.1"/>
    </source>
</evidence>
<proteinExistence type="inferred from homology"/>
<dbReference type="Proteomes" id="UP000218231">
    <property type="component" value="Unassembled WGS sequence"/>
</dbReference>
<keyword evidence="3" id="KW-0809">Transit peptide</keyword>
<comment type="similarity">
    <text evidence="2 7">Belongs to the bacterial ribosomal protein bL36 family.</text>
</comment>
<dbReference type="InterPro" id="IPR052143">
    <property type="entry name" value="Mitoribosomal_bL36m"/>
</dbReference>
<dbReference type="PANTHER" id="PTHR46909">
    <property type="entry name" value="39S RIBOSOMAL PROTEIN L36, MITOCHONDRIAL"/>
    <property type="match status" value="1"/>
</dbReference>
<evidence type="ECO:0000256" key="2">
    <source>
        <dbReference type="ARBA" id="ARBA00007645"/>
    </source>
</evidence>
<dbReference type="GO" id="GO:0006412">
    <property type="term" value="P:translation"/>
    <property type="evidence" value="ECO:0007669"/>
    <property type="project" value="InterPro"/>
</dbReference>
<evidence type="ECO:0000256" key="5">
    <source>
        <dbReference type="ARBA" id="ARBA00023128"/>
    </source>
</evidence>
<dbReference type="InterPro" id="IPR035977">
    <property type="entry name" value="Ribosomal_bL36_sp"/>
</dbReference>
<dbReference type="SUPFAM" id="SSF57840">
    <property type="entry name" value="Ribosomal protein L36"/>
    <property type="match status" value="1"/>
</dbReference>
<gene>
    <name evidence="8" type="ORF">WR25_26104</name>
</gene>